<evidence type="ECO:0000256" key="2">
    <source>
        <dbReference type="SAM" id="MobiDB-lite"/>
    </source>
</evidence>
<sequence length="422" mass="46422">MRRINPRLDPYELSDLMSDPGNWDLLTQIHDHPGTWPELDQWAAHAIEDPGTAGAPPEPPAGTRPGRRFRPIAPVLDDRPARATRNEKTKTHTPVTHRREEPATAPKPRETGGQPADDAITPEEMAPGESDEVPVRRRIPLVRIIGITLTLAVIIGSAAGLAAMMSIRDHQAALTSCNQAIKQSDTIRTDWGKVLEQAEPYLRLGDGDVQDPKTLELVAAITRYRLPEPPAACDPDMTTNQLDHRRTSMEKTNGQIQARTKDLRDAVGKAKASRERKQLADAREKLNQVIEQADTLYKDSADRTDDARPRIDLGAELDHARHTAHENNNPSTLEQAAERLTDAMRRVNESMQRKTEADAAGQRPSPSTGAPDHGGAQPHAGDADAGEPGQSGNGFPPQHKPSWDTNQGDSPIFPDELRFEQR</sequence>
<dbReference type="EMBL" id="QSRZ01000016">
    <property type="protein sequence ID" value="RGL44804.1"/>
    <property type="molecule type" value="Genomic_DNA"/>
</dbReference>
<keyword evidence="3" id="KW-0812">Transmembrane</keyword>
<reference evidence="4 5" key="1">
    <citation type="submission" date="2018-08" db="EMBL/GenBank/DDBJ databases">
        <title>A genome reference for cultivated species of the human gut microbiota.</title>
        <authorList>
            <person name="Zou Y."/>
            <person name="Xue W."/>
            <person name="Luo G."/>
        </authorList>
    </citation>
    <scope>NUCLEOTIDE SEQUENCE [LARGE SCALE GENOMIC DNA]</scope>
    <source>
        <strain evidence="4 5">TF06-45A</strain>
    </source>
</reference>
<protein>
    <submittedName>
        <fullName evidence="4">Molecular chaperone</fullName>
    </submittedName>
</protein>
<dbReference type="Proteomes" id="UP000261288">
    <property type="component" value="Unassembled WGS sequence"/>
</dbReference>
<keyword evidence="3" id="KW-0472">Membrane</keyword>
<dbReference type="AlphaFoldDB" id="A0A3E4S4P7"/>
<evidence type="ECO:0000256" key="3">
    <source>
        <dbReference type="SAM" id="Phobius"/>
    </source>
</evidence>
<evidence type="ECO:0000256" key="1">
    <source>
        <dbReference type="SAM" id="Coils"/>
    </source>
</evidence>
<feature type="compositionally biased region" description="Basic and acidic residues" evidence="2">
    <location>
        <begin position="97"/>
        <end position="110"/>
    </location>
</feature>
<feature type="region of interest" description="Disordered" evidence="2">
    <location>
        <begin position="350"/>
        <end position="422"/>
    </location>
</feature>
<name>A0A3E4S4P7_BIFLN</name>
<evidence type="ECO:0000313" key="4">
    <source>
        <dbReference type="EMBL" id="RGL44804.1"/>
    </source>
</evidence>
<feature type="compositionally biased region" description="Basic and acidic residues" evidence="2">
    <location>
        <begin position="76"/>
        <end position="90"/>
    </location>
</feature>
<keyword evidence="1" id="KW-0175">Coiled coil</keyword>
<feature type="transmembrane region" description="Helical" evidence="3">
    <location>
        <begin position="144"/>
        <end position="167"/>
    </location>
</feature>
<accession>A0A3E4S4P7</accession>
<feature type="region of interest" description="Disordered" evidence="2">
    <location>
        <begin position="48"/>
        <end position="132"/>
    </location>
</feature>
<dbReference type="RefSeq" id="WP_117712671.1">
    <property type="nucleotide sequence ID" value="NZ_QSRZ01000016.1"/>
</dbReference>
<evidence type="ECO:0000313" key="5">
    <source>
        <dbReference type="Proteomes" id="UP000261288"/>
    </source>
</evidence>
<gene>
    <name evidence="4" type="ORF">DXC63_11610</name>
</gene>
<feature type="coiled-coil region" evidence="1">
    <location>
        <begin position="269"/>
        <end position="299"/>
    </location>
</feature>
<keyword evidence="3" id="KW-1133">Transmembrane helix</keyword>
<comment type="caution">
    <text evidence="4">The sequence shown here is derived from an EMBL/GenBank/DDBJ whole genome shotgun (WGS) entry which is preliminary data.</text>
</comment>
<organism evidence="4 5">
    <name type="scientific">Bifidobacterium longum</name>
    <dbReference type="NCBI Taxonomy" id="216816"/>
    <lineage>
        <taxon>Bacteria</taxon>
        <taxon>Bacillati</taxon>
        <taxon>Actinomycetota</taxon>
        <taxon>Actinomycetes</taxon>
        <taxon>Bifidobacteriales</taxon>
        <taxon>Bifidobacteriaceae</taxon>
        <taxon>Bifidobacterium</taxon>
    </lineage>
</organism>
<proteinExistence type="predicted"/>